<dbReference type="SUPFAM" id="SSF54452">
    <property type="entry name" value="MHC antigen-recognition domain"/>
    <property type="match status" value="1"/>
</dbReference>
<feature type="domain" description="MHC class I-like antigen recognition-like" evidence="4">
    <location>
        <begin position="21"/>
        <end position="194"/>
    </location>
</feature>
<evidence type="ECO:0000259" key="4">
    <source>
        <dbReference type="Pfam" id="PF00129"/>
    </source>
</evidence>
<proteinExistence type="inferred from homology"/>
<name>A0A8C6WHK1_9GOBI</name>
<keyword evidence="6" id="KW-1185">Reference proteome</keyword>
<dbReference type="Pfam" id="PF00129">
    <property type="entry name" value="MHC_I"/>
    <property type="match status" value="1"/>
</dbReference>
<dbReference type="Ensembl" id="ENSNMLT00000008487.1">
    <property type="protein sequence ID" value="ENSNMLP00000007456.1"/>
    <property type="gene ID" value="ENSNMLG00000005358.1"/>
</dbReference>
<evidence type="ECO:0000313" key="5">
    <source>
        <dbReference type="Ensembl" id="ENSNMLP00000007456.1"/>
    </source>
</evidence>
<dbReference type="GO" id="GO:0006955">
    <property type="term" value="P:immune response"/>
    <property type="evidence" value="ECO:0007669"/>
    <property type="project" value="TreeGrafter"/>
</dbReference>
<dbReference type="PANTHER" id="PTHR16675:SF237">
    <property type="entry name" value="MHC CLASS I ANTIGEN TRANSCRIPT VARIANT 1-RELATED"/>
    <property type="match status" value="1"/>
</dbReference>
<sequence length="201" mass="23888">MSSICLVHMRHVHFLLLTVTHTLREFWTSSCEVPNFPEFVSVGVLNEHTIYYFDSITRRTVIKQEWMNKIIEEEPKVQEWRTLRDINREQVDKARLQISKLQFNQTEGIHILQRMVGCEWDDETDKIRGYHQTAFDGEDFIWFDWDTQTFVAAKSQAFATKLQWEKNGEALNVNYEVTHLCANYLKKFVRIGDKAIKRKGK</sequence>
<evidence type="ECO:0000256" key="3">
    <source>
        <dbReference type="SAM" id="SignalP"/>
    </source>
</evidence>
<evidence type="ECO:0000256" key="2">
    <source>
        <dbReference type="RuleBase" id="RU004439"/>
    </source>
</evidence>
<dbReference type="AlphaFoldDB" id="A0A8C6WHK1"/>
<dbReference type="InterPro" id="IPR001039">
    <property type="entry name" value="MHC_I_a_a1/a2"/>
</dbReference>
<dbReference type="PANTHER" id="PTHR16675">
    <property type="entry name" value="MHC CLASS I-RELATED"/>
    <property type="match status" value="1"/>
</dbReference>
<evidence type="ECO:0000313" key="6">
    <source>
        <dbReference type="Proteomes" id="UP000694523"/>
    </source>
</evidence>
<dbReference type="GO" id="GO:0009897">
    <property type="term" value="C:external side of plasma membrane"/>
    <property type="evidence" value="ECO:0007669"/>
    <property type="project" value="TreeGrafter"/>
</dbReference>
<keyword evidence="1" id="KW-0325">Glycoprotein</keyword>
<accession>A0A8C6WHK1</accession>
<comment type="similarity">
    <text evidence="2">Belongs to the MHC class I family.</text>
</comment>
<dbReference type="PRINTS" id="PR01638">
    <property type="entry name" value="MHCCLASSI"/>
</dbReference>
<feature type="signal peptide" evidence="3">
    <location>
        <begin position="1"/>
        <end position="24"/>
    </location>
</feature>
<dbReference type="Proteomes" id="UP000694523">
    <property type="component" value="Unplaced"/>
</dbReference>
<dbReference type="GO" id="GO:0005615">
    <property type="term" value="C:extracellular space"/>
    <property type="evidence" value="ECO:0007669"/>
    <property type="project" value="TreeGrafter"/>
</dbReference>
<organism evidence="5 6">
    <name type="scientific">Neogobius melanostomus</name>
    <name type="common">round goby</name>
    <dbReference type="NCBI Taxonomy" id="47308"/>
    <lineage>
        <taxon>Eukaryota</taxon>
        <taxon>Metazoa</taxon>
        <taxon>Chordata</taxon>
        <taxon>Craniata</taxon>
        <taxon>Vertebrata</taxon>
        <taxon>Euteleostomi</taxon>
        <taxon>Actinopterygii</taxon>
        <taxon>Neopterygii</taxon>
        <taxon>Teleostei</taxon>
        <taxon>Neoteleostei</taxon>
        <taxon>Acanthomorphata</taxon>
        <taxon>Gobiaria</taxon>
        <taxon>Gobiiformes</taxon>
        <taxon>Gobioidei</taxon>
        <taxon>Gobiidae</taxon>
        <taxon>Benthophilinae</taxon>
        <taxon>Neogobiini</taxon>
        <taxon>Neogobius</taxon>
    </lineage>
</organism>
<protein>
    <recommendedName>
        <fullName evidence="4">MHC class I-like antigen recognition-like domain-containing protein</fullName>
    </recommendedName>
</protein>
<keyword evidence="3" id="KW-0732">Signal</keyword>
<reference evidence="5" key="1">
    <citation type="submission" date="2025-08" db="UniProtKB">
        <authorList>
            <consortium name="Ensembl"/>
        </authorList>
    </citation>
    <scope>IDENTIFICATION</scope>
</reference>
<feature type="chain" id="PRO_5034056135" description="MHC class I-like antigen recognition-like domain-containing protein" evidence="3">
    <location>
        <begin position="25"/>
        <end position="201"/>
    </location>
</feature>
<dbReference type="InterPro" id="IPR011161">
    <property type="entry name" value="MHC_I-like_Ag-recog"/>
</dbReference>
<dbReference type="InterPro" id="IPR037055">
    <property type="entry name" value="MHC_I-like_Ag-recog_sf"/>
</dbReference>
<evidence type="ECO:0000256" key="1">
    <source>
        <dbReference type="ARBA" id="ARBA00023180"/>
    </source>
</evidence>
<reference evidence="5" key="2">
    <citation type="submission" date="2025-09" db="UniProtKB">
        <authorList>
            <consortium name="Ensembl"/>
        </authorList>
    </citation>
    <scope>IDENTIFICATION</scope>
</reference>
<dbReference type="InterPro" id="IPR050208">
    <property type="entry name" value="MHC_class-I_related"/>
</dbReference>
<dbReference type="InterPro" id="IPR011162">
    <property type="entry name" value="MHC_I/II-like_Ag-recog"/>
</dbReference>
<dbReference type="Gene3D" id="3.30.500.10">
    <property type="entry name" value="MHC class I-like antigen recognition-like"/>
    <property type="match status" value="1"/>
</dbReference>